<reference evidence="3 4" key="2">
    <citation type="submission" date="2019-01" db="EMBL/GenBank/DDBJ databases">
        <title>Tautonia sociabilis, a novel thermotolerant planctomycete of Isosphaeraceae family, isolated from a 4000 m deep subterranean habitat.</title>
        <authorList>
            <person name="Kovaleva O.L."/>
            <person name="Elcheninov A.G."/>
            <person name="Van Heerden E."/>
            <person name="Toshchakov S.V."/>
            <person name="Novikov A."/>
            <person name="Bonch-Osmolovskaya E.A."/>
            <person name="Kublanov I.V."/>
        </authorList>
    </citation>
    <scope>NUCLEOTIDE SEQUENCE [LARGE SCALE GENOMIC DNA]</scope>
    <source>
        <strain evidence="3 4">GM2012</strain>
    </source>
</reference>
<organism evidence="3 4">
    <name type="scientific">Tautonia sociabilis</name>
    <dbReference type="NCBI Taxonomy" id="2080755"/>
    <lineage>
        <taxon>Bacteria</taxon>
        <taxon>Pseudomonadati</taxon>
        <taxon>Planctomycetota</taxon>
        <taxon>Planctomycetia</taxon>
        <taxon>Isosphaerales</taxon>
        <taxon>Isosphaeraceae</taxon>
        <taxon>Tautonia</taxon>
    </lineage>
</organism>
<proteinExistence type="predicted"/>
<sequence length="142" mass="14671">MPLGPTLIILGLPLIAGAIAIGRAIERASERSHVERMRALELGRPLPDGQIGATLVCLAVGGLVPVSALATGMMLAVSRSRDEVAVFGFLMLGTVGLTGIVGGMRLAIRLLSSRGKGTPPPEPVKPAFDPDAYLDPLAGARR</sequence>
<feature type="transmembrane region" description="Helical" evidence="2">
    <location>
        <begin position="6"/>
        <end position="25"/>
    </location>
</feature>
<feature type="region of interest" description="Disordered" evidence="1">
    <location>
        <begin position="115"/>
        <end position="142"/>
    </location>
</feature>
<feature type="transmembrane region" description="Helical" evidence="2">
    <location>
        <begin position="84"/>
        <end position="108"/>
    </location>
</feature>
<dbReference type="Proteomes" id="UP000280296">
    <property type="component" value="Unassembled WGS sequence"/>
</dbReference>
<comment type="caution">
    <text evidence="3">The sequence shown here is derived from an EMBL/GenBank/DDBJ whole genome shotgun (WGS) entry which is preliminary data.</text>
</comment>
<keyword evidence="2" id="KW-0472">Membrane</keyword>
<dbReference type="RefSeq" id="WP_126727913.1">
    <property type="nucleotide sequence ID" value="NZ_RYZH01000072.1"/>
</dbReference>
<evidence type="ECO:0000313" key="4">
    <source>
        <dbReference type="Proteomes" id="UP000280296"/>
    </source>
</evidence>
<dbReference type="AlphaFoldDB" id="A0A432MDF2"/>
<evidence type="ECO:0000256" key="1">
    <source>
        <dbReference type="SAM" id="MobiDB-lite"/>
    </source>
</evidence>
<gene>
    <name evidence="3" type="ORF">TsocGM_23570</name>
</gene>
<name>A0A432MDF2_9BACT</name>
<reference evidence="3 4" key="1">
    <citation type="submission" date="2018-12" db="EMBL/GenBank/DDBJ databases">
        <authorList>
            <person name="Toschakov S.V."/>
        </authorList>
    </citation>
    <scope>NUCLEOTIDE SEQUENCE [LARGE SCALE GENOMIC DNA]</scope>
    <source>
        <strain evidence="3 4">GM2012</strain>
    </source>
</reference>
<keyword evidence="2" id="KW-0812">Transmembrane</keyword>
<keyword evidence="4" id="KW-1185">Reference proteome</keyword>
<keyword evidence="2" id="KW-1133">Transmembrane helix</keyword>
<dbReference type="EMBL" id="RYZH01000072">
    <property type="protein sequence ID" value="RUL82337.1"/>
    <property type="molecule type" value="Genomic_DNA"/>
</dbReference>
<accession>A0A432MDF2</accession>
<evidence type="ECO:0000256" key="2">
    <source>
        <dbReference type="SAM" id="Phobius"/>
    </source>
</evidence>
<protein>
    <submittedName>
        <fullName evidence="3">Uncharacterized protein</fullName>
    </submittedName>
</protein>
<evidence type="ECO:0000313" key="3">
    <source>
        <dbReference type="EMBL" id="RUL82337.1"/>
    </source>
</evidence>